<proteinExistence type="predicted"/>
<accession>A0A0E9XIS8</accession>
<reference evidence="1" key="1">
    <citation type="submission" date="2014-11" db="EMBL/GenBank/DDBJ databases">
        <authorList>
            <person name="Amaro Gonzalez C."/>
        </authorList>
    </citation>
    <scope>NUCLEOTIDE SEQUENCE</scope>
</reference>
<dbReference type="EMBL" id="GBXM01005940">
    <property type="protein sequence ID" value="JAI02638.1"/>
    <property type="molecule type" value="Transcribed_RNA"/>
</dbReference>
<evidence type="ECO:0000313" key="1">
    <source>
        <dbReference type="EMBL" id="JAI02638.1"/>
    </source>
</evidence>
<name>A0A0E9XIS8_ANGAN</name>
<dbReference type="AlphaFoldDB" id="A0A0E9XIS8"/>
<sequence length="33" mass="3647">MPNSHSFSAAIMLTKSKGASYVVSAYLFFEAYK</sequence>
<reference evidence="1" key="2">
    <citation type="journal article" date="2015" name="Fish Shellfish Immunol.">
        <title>Early steps in the European eel (Anguilla anguilla)-Vibrio vulnificus interaction in the gills: Role of the RtxA13 toxin.</title>
        <authorList>
            <person name="Callol A."/>
            <person name="Pajuelo D."/>
            <person name="Ebbesson L."/>
            <person name="Teles M."/>
            <person name="MacKenzie S."/>
            <person name="Amaro C."/>
        </authorList>
    </citation>
    <scope>NUCLEOTIDE SEQUENCE</scope>
</reference>
<protein>
    <submittedName>
        <fullName evidence="1">Uncharacterized protein</fullName>
    </submittedName>
</protein>
<organism evidence="1">
    <name type="scientific">Anguilla anguilla</name>
    <name type="common">European freshwater eel</name>
    <name type="synonym">Muraena anguilla</name>
    <dbReference type="NCBI Taxonomy" id="7936"/>
    <lineage>
        <taxon>Eukaryota</taxon>
        <taxon>Metazoa</taxon>
        <taxon>Chordata</taxon>
        <taxon>Craniata</taxon>
        <taxon>Vertebrata</taxon>
        <taxon>Euteleostomi</taxon>
        <taxon>Actinopterygii</taxon>
        <taxon>Neopterygii</taxon>
        <taxon>Teleostei</taxon>
        <taxon>Anguilliformes</taxon>
        <taxon>Anguillidae</taxon>
        <taxon>Anguilla</taxon>
    </lineage>
</organism>